<comment type="subunit">
    <text evidence="1">Forms a complex composed of PxpA, PxpB and PxpC.</text>
</comment>
<evidence type="ECO:0000313" key="2">
    <source>
        <dbReference type="EMBL" id="MCM3712537.1"/>
    </source>
</evidence>
<dbReference type="Gene3D" id="3.20.20.370">
    <property type="entry name" value="Glycoside hydrolase/deacetylase"/>
    <property type="match status" value="1"/>
</dbReference>
<dbReference type="SUPFAM" id="SSF88713">
    <property type="entry name" value="Glycoside hydrolase/deacetylase"/>
    <property type="match status" value="1"/>
</dbReference>
<dbReference type="EC" id="3.5.2.9" evidence="1"/>
<organism evidence="2 3">
    <name type="scientific">Halalkalibacter oceani</name>
    <dbReference type="NCBI Taxonomy" id="1653776"/>
    <lineage>
        <taxon>Bacteria</taxon>
        <taxon>Bacillati</taxon>
        <taxon>Bacillota</taxon>
        <taxon>Bacilli</taxon>
        <taxon>Bacillales</taxon>
        <taxon>Bacillaceae</taxon>
        <taxon>Halalkalibacter</taxon>
    </lineage>
</organism>
<dbReference type="GO" id="GO:0005975">
    <property type="term" value="P:carbohydrate metabolic process"/>
    <property type="evidence" value="ECO:0007669"/>
    <property type="project" value="InterPro"/>
</dbReference>
<dbReference type="PANTHER" id="PTHR30292">
    <property type="entry name" value="UNCHARACTERIZED PROTEIN YBGL-RELATED"/>
    <property type="match status" value="1"/>
</dbReference>
<evidence type="ECO:0000256" key="1">
    <source>
        <dbReference type="HAMAP-Rule" id="MF_00691"/>
    </source>
</evidence>
<keyword evidence="1" id="KW-0547">Nucleotide-binding</keyword>
<dbReference type="EMBL" id="JAMBOL010000001">
    <property type="protein sequence ID" value="MCM3712537.1"/>
    <property type="molecule type" value="Genomic_DNA"/>
</dbReference>
<dbReference type="InterPro" id="IPR011330">
    <property type="entry name" value="Glyco_hydro/deAcase_b/a-brl"/>
</dbReference>
<comment type="function">
    <text evidence="1">Catalyzes the cleavage of 5-oxoproline to form L-glutamate coupled to the hydrolysis of ATP to ADP and inorganic phosphate.</text>
</comment>
<dbReference type="NCBIfam" id="NF003814">
    <property type="entry name" value="PRK05406.1-3"/>
    <property type="match status" value="1"/>
</dbReference>
<dbReference type="NCBIfam" id="NF003816">
    <property type="entry name" value="PRK05406.1-5"/>
    <property type="match status" value="1"/>
</dbReference>
<proteinExistence type="inferred from homology"/>
<dbReference type="Proteomes" id="UP001139179">
    <property type="component" value="Unassembled WGS sequence"/>
</dbReference>
<comment type="caution">
    <text evidence="2">The sequence shown here is derived from an EMBL/GenBank/DDBJ whole genome shotgun (WGS) entry which is preliminary data.</text>
</comment>
<dbReference type="HAMAP" id="MF_00691">
    <property type="entry name" value="PxpA"/>
    <property type="match status" value="1"/>
</dbReference>
<sequence>MNVVDLNCDMGESFGAYKIGADEELLQYATSVNIACGFHAGDPATIRKTVGFALERGAGIGAHPGLQDLIGFGRRNIDISPQEAYDLVVYQIGALSAFVKAEGGNVQHVKAHGALYNMAAINSALSEAIAEAVYKVDPELILFGLANGELLKAGRRIGLRTASEVFADRTYQQDGTLTSRRLADAMIEDEEEAVRQVIRMIKEKKVLSRQGMDVGIEAETICIHGDGPNALHFAKKIRNELEQANVEVKAIGQMKKERGEATNV</sequence>
<dbReference type="GO" id="GO:0005524">
    <property type="term" value="F:ATP binding"/>
    <property type="evidence" value="ECO:0007669"/>
    <property type="project" value="UniProtKB-UniRule"/>
</dbReference>
<gene>
    <name evidence="1" type="primary">pxpA</name>
    <name evidence="2" type="ORF">M3202_00450</name>
</gene>
<keyword evidence="3" id="KW-1185">Reference proteome</keyword>
<keyword evidence="1" id="KW-0378">Hydrolase</keyword>
<comment type="similarity">
    <text evidence="1">Belongs to the LamB/PxpA family.</text>
</comment>
<evidence type="ECO:0000313" key="3">
    <source>
        <dbReference type="Proteomes" id="UP001139179"/>
    </source>
</evidence>
<comment type="catalytic activity">
    <reaction evidence="1">
        <text>5-oxo-L-proline + ATP + 2 H2O = L-glutamate + ADP + phosphate + H(+)</text>
        <dbReference type="Rhea" id="RHEA:10348"/>
        <dbReference type="ChEBI" id="CHEBI:15377"/>
        <dbReference type="ChEBI" id="CHEBI:15378"/>
        <dbReference type="ChEBI" id="CHEBI:29985"/>
        <dbReference type="ChEBI" id="CHEBI:30616"/>
        <dbReference type="ChEBI" id="CHEBI:43474"/>
        <dbReference type="ChEBI" id="CHEBI:58402"/>
        <dbReference type="ChEBI" id="CHEBI:456216"/>
        <dbReference type="EC" id="3.5.2.9"/>
    </reaction>
</comment>
<keyword evidence="1" id="KW-0067">ATP-binding</keyword>
<accession>A0A9X2IMN1</accession>
<dbReference type="Pfam" id="PF03746">
    <property type="entry name" value="LamB_YcsF"/>
    <property type="match status" value="1"/>
</dbReference>
<dbReference type="InterPro" id="IPR005501">
    <property type="entry name" value="LamB/YcsF/PxpA-like"/>
</dbReference>
<protein>
    <recommendedName>
        <fullName evidence="1">5-oxoprolinase subunit A</fullName>
        <shortName evidence="1">5-OPase subunit A</shortName>
        <ecNumber evidence="1">3.5.2.9</ecNumber>
    </recommendedName>
    <alternativeName>
        <fullName evidence="1">5-oxoprolinase (ATP-hydrolyzing) subunit A</fullName>
    </alternativeName>
</protein>
<dbReference type="CDD" id="cd10787">
    <property type="entry name" value="LamB_YcsF_like"/>
    <property type="match status" value="1"/>
</dbReference>
<dbReference type="GO" id="GO:0017168">
    <property type="term" value="F:5-oxoprolinase (ATP-hydrolyzing) activity"/>
    <property type="evidence" value="ECO:0007669"/>
    <property type="project" value="UniProtKB-UniRule"/>
</dbReference>
<dbReference type="AlphaFoldDB" id="A0A9X2IMN1"/>
<name>A0A9X2IMN1_9BACI</name>
<dbReference type="PANTHER" id="PTHR30292:SF0">
    <property type="entry name" value="5-OXOPROLINASE SUBUNIT A"/>
    <property type="match status" value="1"/>
</dbReference>
<dbReference type="RefSeq" id="WP_251221416.1">
    <property type="nucleotide sequence ID" value="NZ_JAMBOL010000001.1"/>
</dbReference>
<reference evidence="2" key="1">
    <citation type="submission" date="2022-05" db="EMBL/GenBank/DDBJ databases">
        <title>Comparative Genomics of Spacecraft Associated Microbes.</title>
        <authorList>
            <person name="Tran M.T."/>
            <person name="Wright A."/>
            <person name="Seuylemezian A."/>
            <person name="Eisen J."/>
            <person name="Coil D."/>
        </authorList>
    </citation>
    <scope>NUCLEOTIDE SEQUENCE</scope>
    <source>
        <strain evidence="2">214.1.1</strain>
    </source>
</reference>